<accession>A0A2P5D707</accession>
<name>A0A2P5D707_PARAD</name>
<protein>
    <submittedName>
        <fullName evidence="1">Uncharacterized protein</fullName>
    </submittedName>
</protein>
<feature type="non-terminal residue" evidence="1">
    <location>
        <position position="1"/>
    </location>
</feature>
<gene>
    <name evidence="1" type="ORF">PanWU01x14_090510</name>
</gene>
<dbReference type="AlphaFoldDB" id="A0A2P5D707"/>
<proteinExistence type="predicted"/>
<sequence length="49" mass="4901">GGQGTTAPSCLDGVMPCPTPLLSGMGQLPMQGGAGFGLILMSIQVYMSE</sequence>
<dbReference type="EMBL" id="JXTB01000058">
    <property type="protein sequence ID" value="PON69026.1"/>
    <property type="molecule type" value="Genomic_DNA"/>
</dbReference>
<dbReference type="Proteomes" id="UP000237105">
    <property type="component" value="Unassembled WGS sequence"/>
</dbReference>
<evidence type="ECO:0000313" key="1">
    <source>
        <dbReference type="EMBL" id="PON69026.1"/>
    </source>
</evidence>
<comment type="caution">
    <text evidence="1">The sequence shown here is derived from an EMBL/GenBank/DDBJ whole genome shotgun (WGS) entry which is preliminary data.</text>
</comment>
<keyword evidence="2" id="KW-1185">Reference proteome</keyword>
<organism evidence="1 2">
    <name type="scientific">Parasponia andersonii</name>
    <name type="common">Sponia andersonii</name>
    <dbReference type="NCBI Taxonomy" id="3476"/>
    <lineage>
        <taxon>Eukaryota</taxon>
        <taxon>Viridiplantae</taxon>
        <taxon>Streptophyta</taxon>
        <taxon>Embryophyta</taxon>
        <taxon>Tracheophyta</taxon>
        <taxon>Spermatophyta</taxon>
        <taxon>Magnoliopsida</taxon>
        <taxon>eudicotyledons</taxon>
        <taxon>Gunneridae</taxon>
        <taxon>Pentapetalae</taxon>
        <taxon>rosids</taxon>
        <taxon>fabids</taxon>
        <taxon>Rosales</taxon>
        <taxon>Cannabaceae</taxon>
        <taxon>Parasponia</taxon>
    </lineage>
</organism>
<reference evidence="2" key="1">
    <citation type="submission" date="2016-06" db="EMBL/GenBank/DDBJ databases">
        <title>Parallel loss of symbiosis genes in relatives of nitrogen-fixing non-legume Parasponia.</title>
        <authorList>
            <person name="Van Velzen R."/>
            <person name="Holmer R."/>
            <person name="Bu F."/>
            <person name="Rutten L."/>
            <person name="Van Zeijl A."/>
            <person name="Liu W."/>
            <person name="Santuari L."/>
            <person name="Cao Q."/>
            <person name="Sharma T."/>
            <person name="Shen D."/>
            <person name="Roswanjaya Y."/>
            <person name="Wardhani T."/>
            <person name="Kalhor M.S."/>
            <person name="Jansen J."/>
            <person name="Van den Hoogen J."/>
            <person name="Gungor B."/>
            <person name="Hartog M."/>
            <person name="Hontelez J."/>
            <person name="Verver J."/>
            <person name="Yang W.-C."/>
            <person name="Schijlen E."/>
            <person name="Repin R."/>
            <person name="Schilthuizen M."/>
            <person name="Schranz E."/>
            <person name="Heidstra R."/>
            <person name="Miyata K."/>
            <person name="Fedorova E."/>
            <person name="Kohlen W."/>
            <person name="Bisseling T."/>
            <person name="Smit S."/>
            <person name="Geurts R."/>
        </authorList>
    </citation>
    <scope>NUCLEOTIDE SEQUENCE [LARGE SCALE GENOMIC DNA]</scope>
    <source>
        <strain evidence="2">cv. WU1-14</strain>
    </source>
</reference>
<evidence type="ECO:0000313" key="2">
    <source>
        <dbReference type="Proteomes" id="UP000237105"/>
    </source>
</evidence>